<reference evidence="1 2" key="1">
    <citation type="submission" date="2020-09" db="EMBL/GenBank/DDBJ databases">
        <title>Diversity and distribution of actinomycetes associated with coral in the coast of Hainan.</title>
        <authorList>
            <person name="Li F."/>
        </authorList>
    </citation>
    <scope>NUCLEOTIDE SEQUENCE [LARGE SCALE GENOMIC DNA]</scope>
    <source>
        <strain evidence="1 2">HNM0947</strain>
    </source>
</reference>
<comment type="caution">
    <text evidence="1">The sequence shown here is derived from an EMBL/GenBank/DDBJ whole genome shotgun (WGS) entry which is preliminary data.</text>
</comment>
<sequence>MDLTDSKHTNYLIKLLMMLPAPDSEEAFPMFWDSVAKEHGVSRSYVTGKISVHLKLLLGTEATILHRRQLASYALFFFGEASTALVRDITSEIDVGAPNTSAGQVWVQELRANAFAVIEESFSDDRVLEAVSSWVRLDTQ</sequence>
<evidence type="ECO:0000313" key="1">
    <source>
        <dbReference type="EMBL" id="MBE2998705.1"/>
    </source>
</evidence>
<organism evidence="1 2">
    <name type="scientific">Nocardiopsis coralli</name>
    <dbReference type="NCBI Taxonomy" id="2772213"/>
    <lineage>
        <taxon>Bacteria</taxon>
        <taxon>Bacillati</taxon>
        <taxon>Actinomycetota</taxon>
        <taxon>Actinomycetes</taxon>
        <taxon>Streptosporangiales</taxon>
        <taxon>Nocardiopsidaceae</taxon>
        <taxon>Nocardiopsis</taxon>
    </lineage>
</organism>
<proteinExistence type="predicted"/>
<name>A0ABR9P4D8_9ACTN</name>
<dbReference type="Proteomes" id="UP000806528">
    <property type="component" value="Unassembled WGS sequence"/>
</dbReference>
<accession>A0ABR9P4D8</accession>
<dbReference type="RefSeq" id="WP_193121349.1">
    <property type="nucleotide sequence ID" value="NZ_JADBGI010000006.1"/>
</dbReference>
<protein>
    <submittedName>
        <fullName evidence="1">Uncharacterized protein</fullName>
    </submittedName>
</protein>
<dbReference type="EMBL" id="JADBGI010000006">
    <property type="protein sequence ID" value="MBE2998705.1"/>
    <property type="molecule type" value="Genomic_DNA"/>
</dbReference>
<gene>
    <name evidence="1" type="ORF">IDM40_08320</name>
</gene>
<evidence type="ECO:0000313" key="2">
    <source>
        <dbReference type="Proteomes" id="UP000806528"/>
    </source>
</evidence>
<keyword evidence="2" id="KW-1185">Reference proteome</keyword>